<dbReference type="SUPFAM" id="SSF53335">
    <property type="entry name" value="S-adenosyl-L-methionine-dependent methyltransferases"/>
    <property type="match status" value="1"/>
</dbReference>
<evidence type="ECO:0000313" key="4">
    <source>
        <dbReference type="Proteomes" id="UP000184267"/>
    </source>
</evidence>
<dbReference type="Proteomes" id="UP000184267">
    <property type="component" value="Unassembled WGS sequence"/>
</dbReference>
<dbReference type="PIRSF" id="PIRSF011491">
    <property type="entry name" value="Mtase_YbcY_prd"/>
    <property type="match status" value="1"/>
</dbReference>
<dbReference type="STRING" id="154538.A0A1M2VD40"/>
<gene>
    <name evidence="3" type="ORF">TRAPUB_3664</name>
</gene>
<reference evidence="3 4" key="1">
    <citation type="submission" date="2016-10" db="EMBL/GenBank/DDBJ databases">
        <title>Genome sequence of the basidiomycete white-rot fungus Trametes pubescens.</title>
        <authorList>
            <person name="Makela M.R."/>
            <person name="Granchi Z."/>
            <person name="Peng M."/>
            <person name="De Vries R.P."/>
            <person name="Grigoriev I."/>
            <person name="Riley R."/>
            <person name="Hilden K."/>
        </authorList>
    </citation>
    <scope>NUCLEOTIDE SEQUENCE [LARGE SCALE GENOMIC DNA]</scope>
    <source>
        <strain evidence="3 4">FBCC735</strain>
    </source>
</reference>
<dbReference type="OrthoDB" id="10061782at2759"/>
<dbReference type="InterPro" id="IPR029063">
    <property type="entry name" value="SAM-dependent_MTases_sf"/>
</dbReference>
<name>A0A1M2VD40_TRAPU</name>
<dbReference type="Gene3D" id="3.40.50.150">
    <property type="entry name" value="Vaccinia Virus protein VP39"/>
    <property type="match status" value="1"/>
</dbReference>
<keyword evidence="4" id="KW-1185">Reference proteome</keyword>
<dbReference type="AlphaFoldDB" id="A0A1M2VD40"/>
<dbReference type="InterPro" id="IPR013217">
    <property type="entry name" value="Methyltransf_12"/>
</dbReference>
<dbReference type="Pfam" id="PF08242">
    <property type="entry name" value="Methyltransf_12"/>
    <property type="match status" value="1"/>
</dbReference>
<dbReference type="CDD" id="cd02440">
    <property type="entry name" value="AdoMet_MTases"/>
    <property type="match status" value="1"/>
</dbReference>
<sequence>MDPSATIYTKLMLRLYDFIVLVLSNALAWRCSTRATLLPFYQQHIGETAHLEIGVGTGYYPAASVSRLSKLKRLTLLDLNPNTLAHARGRLVAAGFRGPEVGAVQQSVFDALPAEMRGRYDSVALFYLFHCLPGAFPGKAAEVFARVAPVLAPGGGVFGATILGKGVEHNWVGRRLMRWHNGTGVFSNGGDGEEGLRQALEGAFEECEVRVVGVVALFSARRPRNARP</sequence>
<accession>A0A1M2VD40</accession>
<dbReference type="OMA" id="VETWVIG"/>
<proteinExistence type="inferred from homology"/>
<evidence type="ECO:0000256" key="1">
    <source>
        <dbReference type="ARBA" id="ARBA00008361"/>
    </source>
</evidence>
<dbReference type="GO" id="GO:0008168">
    <property type="term" value="F:methyltransferase activity"/>
    <property type="evidence" value="ECO:0007669"/>
    <property type="project" value="InterPro"/>
</dbReference>
<dbReference type="InterPro" id="IPR016584">
    <property type="entry name" value="MeTrfase_VrtF"/>
</dbReference>
<evidence type="ECO:0000259" key="2">
    <source>
        <dbReference type="Pfam" id="PF08242"/>
    </source>
</evidence>
<feature type="domain" description="Methyltransferase type 12" evidence="2">
    <location>
        <begin position="51"/>
        <end position="156"/>
    </location>
</feature>
<protein>
    <recommendedName>
        <fullName evidence="2">Methyltransferase type 12 domain-containing protein</fullName>
    </recommendedName>
</protein>
<organism evidence="3 4">
    <name type="scientific">Trametes pubescens</name>
    <name type="common">White-rot fungus</name>
    <dbReference type="NCBI Taxonomy" id="154538"/>
    <lineage>
        <taxon>Eukaryota</taxon>
        <taxon>Fungi</taxon>
        <taxon>Dikarya</taxon>
        <taxon>Basidiomycota</taxon>
        <taxon>Agaricomycotina</taxon>
        <taxon>Agaricomycetes</taxon>
        <taxon>Polyporales</taxon>
        <taxon>Polyporaceae</taxon>
        <taxon>Trametes</taxon>
    </lineage>
</organism>
<evidence type="ECO:0000313" key="3">
    <source>
        <dbReference type="EMBL" id="OJT05519.1"/>
    </source>
</evidence>
<comment type="caution">
    <text evidence="3">The sequence shown here is derived from an EMBL/GenBank/DDBJ whole genome shotgun (WGS) entry which is preliminary data.</text>
</comment>
<comment type="similarity">
    <text evidence="1">Belongs to the methyltransferase superfamily.</text>
</comment>
<dbReference type="EMBL" id="MNAD01001446">
    <property type="protein sequence ID" value="OJT05519.1"/>
    <property type="molecule type" value="Genomic_DNA"/>
</dbReference>